<dbReference type="AlphaFoldDB" id="A0A6C0CYT0"/>
<feature type="coiled-coil region" evidence="1">
    <location>
        <begin position="49"/>
        <end position="76"/>
    </location>
</feature>
<evidence type="ECO:0000313" key="2">
    <source>
        <dbReference type="EMBL" id="QHT08944.1"/>
    </source>
</evidence>
<reference evidence="2" key="1">
    <citation type="journal article" date="2020" name="Nature">
        <title>Giant virus diversity and host interactions through global metagenomics.</title>
        <authorList>
            <person name="Schulz F."/>
            <person name="Roux S."/>
            <person name="Paez-Espino D."/>
            <person name="Jungbluth S."/>
            <person name="Walsh D.A."/>
            <person name="Denef V.J."/>
            <person name="McMahon K.D."/>
            <person name="Konstantinidis K.T."/>
            <person name="Eloe-Fadrosh E.A."/>
            <person name="Kyrpides N.C."/>
            <person name="Woyke T."/>
        </authorList>
    </citation>
    <scope>NUCLEOTIDE SEQUENCE</scope>
    <source>
        <strain evidence="2">GVMAG-M-3300023109-53</strain>
    </source>
</reference>
<keyword evidence="1" id="KW-0175">Coiled coil</keyword>
<dbReference type="EMBL" id="MN739504">
    <property type="protein sequence ID" value="QHT08944.1"/>
    <property type="molecule type" value="Genomic_DNA"/>
</dbReference>
<name>A0A6C0CYT0_9ZZZZ</name>
<organism evidence="2">
    <name type="scientific">viral metagenome</name>
    <dbReference type="NCBI Taxonomy" id="1070528"/>
    <lineage>
        <taxon>unclassified sequences</taxon>
        <taxon>metagenomes</taxon>
        <taxon>organismal metagenomes</taxon>
    </lineage>
</organism>
<evidence type="ECO:0000256" key="1">
    <source>
        <dbReference type="SAM" id="Coils"/>
    </source>
</evidence>
<sequence length="236" mass="28499">MSSKQIINCPNCFKIFKKKGCYETHIYKCERETMNSNDKVTIHKLLGMIENLIENQNKMQMELENIKGNLNRKNKKLNVIEWLNEKEEIKYDFTEDWNNLKLTEEDLFIIFDKGFVKGIAEILNNNFIKFETVKCFNEKKQLIYIYKNKKWQEINKEEWEEIIKKVNSQLLVLFKNYQDENLEKLEDEGYHKRLNGYLSKILCVELTFEIKSNRIKTSVYNYLKVGFKNIFELQIE</sequence>
<proteinExistence type="predicted"/>
<accession>A0A6C0CYT0</accession>
<protein>
    <submittedName>
        <fullName evidence="2">Uncharacterized protein</fullName>
    </submittedName>
</protein>